<feature type="non-terminal residue" evidence="1">
    <location>
        <position position="121"/>
    </location>
</feature>
<dbReference type="AlphaFoldDB" id="A0A382HVA3"/>
<sequence length="121" mass="13601">MNLSLDELLEILDGERFSAEALHDSPDCSTSAEHLRIPGHTSGYVLPHLSLNNHPPLLYVIVERPRPSQLAVEPDRPYRDTCLSGRGRVEIFDNLVAAAAKIEESRREFFNHAPEACLQQE</sequence>
<protein>
    <submittedName>
        <fullName evidence="1">Uncharacterized protein</fullName>
    </submittedName>
</protein>
<reference evidence="1" key="1">
    <citation type="submission" date="2018-05" db="EMBL/GenBank/DDBJ databases">
        <authorList>
            <person name="Lanie J.A."/>
            <person name="Ng W.-L."/>
            <person name="Kazmierczak K.M."/>
            <person name="Andrzejewski T.M."/>
            <person name="Davidsen T.M."/>
            <person name="Wayne K.J."/>
            <person name="Tettelin H."/>
            <person name="Glass J.I."/>
            <person name="Rusch D."/>
            <person name="Podicherti R."/>
            <person name="Tsui H.-C.T."/>
            <person name="Winkler M.E."/>
        </authorList>
    </citation>
    <scope>NUCLEOTIDE SEQUENCE</scope>
</reference>
<name>A0A382HVA3_9ZZZZ</name>
<proteinExistence type="predicted"/>
<accession>A0A382HVA3</accession>
<dbReference type="EMBL" id="UINC01063188">
    <property type="protein sequence ID" value="SVB90553.1"/>
    <property type="molecule type" value="Genomic_DNA"/>
</dbReference>
<organism evidence="1">
    <name type="scientific">marine metagenome</name>
    <dbReference type="NCBI Taxonomy" id="408172"/>
    <lineage>
        <taxon>unclassified sequences</taxon>
        <taxon>metagenomes</taxon>
        <taxon>ecological metagenomes</taxon>
    </lineage>
</organism>
<gene>
    <name evidence="1" type="ORF">METZ01_LOCUS243407</name>
</gene>
<evidence type="ECO:0000313" key="1">
    <source>
        <dbReference type="EMBL" id="SVB90553.1"/>
    </source>
</evidence>